<keyword evidence="3" id="KW-1185">Reference proteome</keyword>
<comment type="caution">
    <text evidence="2">The sequence shown here is derived from an EMBL/GenBank/DDBJ whole genome shotgun (WGS) entry which is preliminary data.</text>
</comment>
<proteinExistence type="predicted"/>
<feature type="compositionally biased region" description="Basic residues" evidence="1">
    <location>
        <begin position="37"/>
        <end position="46"/>
    </location>
</feature>
<dbReference type="Proteomes" id="UP000224634">
    <property type="component" value="Unassembled WGS sequence"/>
</dbReference>
<protein>
    <submittedName>
        <fullName evidence="2">Uncharacterized protein</fullName>
    </submittedName>
</protein>
<sequence>MIRSLGHGTGTELLYQGHKTDAHSIIFKRVVSTKYTLRRSARRKSQRQPTTPTASKRRGSVKKVAGSRVTSTAVAELLPEDVETPQEAMDVANGHDEFLEQKLHRDRPDTQRVAQLLGHAELGYGLGDNLKPYIPKFYGGFVGKLEGGELFGIIVMEMLDKTFSSYESMSMKET</sequence>
<name>A0A2B7XNG9_POLH7</name>
<dbReference type="EMBL" id="PDNA01000146">
    <property type="protein sequence ID" value="PGH10475.1"/>
    <property type="molecule type" value="Genomic_DNA"/>
</dbReference>
<feature type="region of interest" description="Disordered" evidence="1">
    <location>
        <begin position="37"/>
        <end position="63"/>
    </location>
</feature>
<gene>
    <name evidence="2" type="ORF">AJ80_07518</name>
</gene>
<dbReference type="AlphaFoldDB" id="A0A2B7XNG9"/>
<organism evidence="2 3">
    <name type="scientific">Polytolypa hystricis (strain UAMH7299)</name>
    <dbReference type="NCBI Taxonomy" id="1447883"/>
    <lineage>
        <taxon>Eukaryota</taxon>
        <taxon>Fungi</taxon>
        <taxon>Dikarya</taxon>
        <taxon>Ascomycota</taxon>
        <taxon>Pezizomycotina</taxon>
        <taxon>Eurotiomycetes</taxon>
        <taxon>Eurotiomycetidae</taxon>
        <taxon>Onygenales</taxon>
        <taxon>Onygenales incertae sedis</taxon>
        <taxon>Polytolypa</taxon>
    </lineage>
</organism>
<evidence type="ECO:0000313" key="2">
    <source>
        <dbReference type="EMBL" id="PGH10475.1"/>
    </source>
</evidence>
<reference evidence="2 3" key="1">
    <citation type="submission" date="2017-10" db="EMBL/GenBank/DDBJ databases">
        <title>Comparative genomics in systemic dimorphic fungi from Ajellomycetaceae.</title>
        <authorList>
            <person name="Munoz J.F."/>
            <person name="Mcewen J.G."/>
            <person name="Clay O.K."/>
            <person name="Cuomo C.A."/>
        </authorList>
    </citation>
    <scope>NUCLEOTIDE SEQUENCE [LARGE SCALE GENOMIC DNA]</scope>
    <source>
        <strain evidence="2 3">UAMH7299</strain>
    </source>
</reference>
<evidence type="ECO:0000313" key="3">
    <source>
        <dbReference type="Proteomes" id="UP000224634"/>
    </source>
</evidence>
<accession>A0A2B7XNG9</accession>
<evidence type="ECO:0000256" key="1">
    <source>
        <dbReference type="SAM" id="MobiDB-lite"/>
    </source>
</evidence>